<evidence type="ECO:0000259" key="5">
    <source>
        <dbReference type="Pfam" id="PF04542"/>
    </source>
</evidence>
<evidence type="ECO:0000313" key="7">
    <source>
        <dbReference type="EMBL" id="GAA1980160.1"/>
    </source>
</evidence>
<dbReference type="SUPFAM" id="SSF88659">
    <property type="entry name" value="Sigma3 and sigma4 domains of RNA polymerase sigma factors"/>
    <property type="match status" value="1"/>
</dbReference>
<gene>
    <name evidence="7" type="ORF">GCM10009817_21070</name>
</gene>
<evidence type="ECO:0000313" key="8">
    <source>
        <dbReference type="Proteomes" id="UP001500013"/>
    </source>
</evidence>
<name>A0ABN2S4C7_9MICO</name>
<dbReference type="SUPFAM" id="SSF88946">
    <property type="entry name" value="Sigma2 domain of RNA polymerase sigma factors"/>
    <property type="match status" value="1"/>
</dbReference>
<protein>
    <submittedName>
        <fullName evidence="7">RNA polymerase sigma factor</fullName>
    </submittedName>
</protein>
<evidence type="ECO:0000256" key="3">
    <source>
        <dbReference type="ARBA" id="ARBA00023082"/>
    </source>
</evidence>
<dbReference type="InterPro" id="IPR007627">
    <property type="entry name" value="RNA_pol_sigma70_r2"/>
</dbReference>
<reference evidence="7 8" key="1">
    <citation type="journal article" date="2019" name="Int. J. Syst. Evol. Microbiol.">
        <title>The Global Catalogue of Microorganisms (GCM) 10K type strain sequencing project: providing services to taxonomists for standard genome sequencing and annotation.</title>
        <authorList>
            <consortium name="The Broad Institute Genomics Platform"/>
            <consortium name="The Broad Institute Genome Sequencing Center for Infectious Disease"/>
            <person name="Wu L."/>
            <person name="Ma J."/>
        </authorList>
    </citation>
    <scope>NUCLEOTIDE SEQUENCE [LARGE SCALE GENOMIC DNA]</scope>
    <source>
        <strain evidence="7 8">JCM 15628</strain>
    </source>
</reference>
<keyword evidence="4" id="KW-0804">Transcription</keyword>
<keyword evidence="8" id="KW-1185">Reference proteome</keyword>
<dbReference type="InterPro" id="IPR013325">
    <property type="entry name" value="RNA_pol_sigma_r2"/>
</dbReference>
<dbReference type="CDD" id="cd06171">
    <property type="entry name" value="Sigma70_r4"/>
    <property type="match status" value="1"/>
</dbReference>
<keyword evidence="3" id="KW-0731">Sigma factor</keyword>
<dbReference type="InterPro" id="IPR013249">
    <property type="entry name" value="RNA_pol_sigma70_r4_t2"/>
</dbReference>
<dbReference type="PANTHER" id="PTHR43133:SF46">
    <property type="entry name" value="RNA POLYMERASE SIGMA-70 FACTOR ECF SUBFAMILY"/>
    <property type="match status" value="1"/>
</dbReference>
<feature type="domain" description="RNA polymerase sigma-70 region 2" evidence="5">
    <location>
        <begin position="27"/>
        <end position="93"/>
    </location>
</feature>
<accession>A0ABN2S4C7</accession>
<dbReference type="EMBL" id="BAAAPU010000007">
    <property type="protein sequence ID" value="GAA1980160.1"/>
    <property type="molecule type" value="Genomic_DNA"/>
</dbReference>
<dbReference type="Gene3D" id="1.10.1740.10">
    <property type="match status" value="1"/>
</dbReference>
<dbReference type="Gene3D" id="1.10.10.10">
    <property type="entry name" value="Winged helix-like DNA-binding domain superfamily/Winged helix DNA-binding domain"/>
    <property type="match status" value="1"/>
</dbReference>
<comment type="caution">
    <text evidence="7">The sequence shown here is derived from an EMBL/GenBank/DDBJ whole genome shotgun (WGS) entry which is preliminary data.</text>
</comment>
<dbReference type="InterPro" id="IPR039425">
    <property type="entry name" value="RNA_pol_sigma-70-like"/>
</dbReference>
<dbReference type="InterPro" id="IPR014284">
    <property type="entry name" value="RNA_pol_sigma-70_dom"/>
</dbReference>
<feature type="domain" description="RNA polymerase sigma factor 70 region 4 type 2" evidence="6">
    <location>
        <begin position="123"/>
        <end position="174"/>
    </location>
</feature>
<dbReference type="InterPro" id="IPR013324">
    <property type="entry name" value="RNA_pol_sigma_r3/r4-like"/>
</dbReference>
<dbReference type="InterPro" id="IPR036388">
    <property type="entry name" value="WH-like_DNA-bd_sf"/>
</dbReference>
<dbReference type="PANTHER" id="PTHR43133">
    <property type="entry name" value="RNA POLYMERASE ECF-TYPE SIGMA FACTO"/>
    <property type="match status" value="1"/>
</dbReference>
<dbReference type="Proteomes" id="UP001500013">
    <property type="component" value="Unassembled WGS sequence"/>
</dbReference>
<proteinExistence type="inferred from homology"/>
<comment type="similarity">
    <text evidence="1">Belongs to the sigma-70 factor family. ECF subfamily.</text>
</comment>
<dbReference type="Pfam" id="PF08281">
    <property type="entry name" value="Sigma70_r4_2"/>
    <property type="match status" value="1"/>
</dbReference>
<organism evidence="7 8">
    <name type="scientific">Terrabacter lapilli</name>
    <dbReference type="NCBI Taxonomy" id="436231"/>
    <lineage>
        <taxon>Bacteria</taxon>
        <taxon>Bacillati</taxon>
        <taxon>Actinomycetota</taxon>
        <taxon>Actinomycetes</taxon>
        <taxon>Micrococcales</taxon>
        <taxon>Intrasporangiaceae</taxon>
        <taxon>Terrabacter</taxon>
    </lineage>
</organism>
<keyword evidence="2" id="KW-0805">Transcription regulation</keyword>
<dbReference type="NCBIfam" id="TIGR02937">
    <property type="entry name" value="sigma70-ECF"/>
    <property type="match status" value="1"/>
</dbReference>
<evidence type="ECO:0000259" key="6">
    <source>
        <dbReference type="Pfam" id="PF08281"/>
    </source>
</evidence>
<evidence type="ECO:0000256" key="1">
    <source>
        <dbReference type="ARBA" id="ARBA00010641"/>
    </source>
</evidence>
<dbReference type="RefSeq" id="WP_344061635.1">
    <property type="nucleotide sequence ID" value="NZ_BAAAPU010000007.1"/>
</dbReference>
<evidence type="ECO:0000256" key="2">
    <source>
        <dbReference type="ARBA" id="ARBA00023015"/>
    </source>
</evidence>
<evidence type="ECO:0000256" key="4">
    <source>
        <dbReference type="ARBA" id="ARBA00023163"/>
    </source>
</evidence>
<sequence>MAALAAPDDRTLLEALADGDLGALRELYDRHAPWLSVRLARRCNDREVVADCLQDTFVAVWQGAGRFQGSGEVGAWIWGIAIRRLVSRLRTRRDVVLVPDLSARGATSVAVEDELLQGVEYGDLGRAMASLSPEMRAVIQATVLDGLTTREAASLLHIPQGTVKTRVHRAKAHLRASLVEGHR</sequence>
<dbReference type="Pfam" id="PF04542">
    <property type="entry name" value="Sigma70_r2"/>
    <property type="match status" value="1"/>
</dbReference>